<dbReference type="GO" id="GO:0000028">
    <property type="term" value="P:ribosomal small subunit assembly"/>
    <property type="evidence" value="ECO:0007669"/>
    <property type="project" value="TreeGrafter"/>
</dbReference>
<accession>M1VBB4</accession>
<feature type="domain" description="Ribosomal RNA-processing protein 7 C-terminal" evidence="3">
    <location>
        <begin position="319"/>
        <end position="446"/>
    </location>
</feature>
<dbReference type="HOGENOM" id="CLU_608855_0_0_1"/>
<dbReference type="GO" id="GO:0032545">
    <property type="term" value="C:CURI complex"/>
    <property type="evidence" value="ECO:0007669"/>
    <property type="project" value="TreeGrafter"/>
</dbReference>
<dbReference type="GeneID" id="16997009"/>
<dbReference type="eggNOG" id="KOG4008">
    <property type="taxonomic scope" value="Eukaryota"/>
</dbReference>
<comment type="similarity">
    <text evidence="1">Belongs to the RRP7 family.</text>
</comment>
<dbReference type="KEGG" id="cme:CYME_CMR371C"/>
<dbReference type="Gramene" id="CMR371CT">
    <property type="protein sequence ID" value="CMR371CT"/>
    <property type="gene ID" value="CMR371C"/>
</dbReference>
<dbReference type="AlphaFoldDB" id="M1VBB4"/>
<dbReference type="GO" id="GO:0006364">
    <property type="term" value="P:rRNA processing"/>
    <property type="evidence" value="ECO:0007669"/>
    <property type="project" value="TreeGrafter"/>
</dbReference>
<reference evidence="4 5" key="2">
    <citation type="journal article" date="2007" name="BMC Biol.">
        <title>A 100%-complete sequence reveals unusually simple genomic features in the hot-spring red alga Cyanidioschyzon merolae.</title>
        <authorList>
            <person name="Nozaki H."/>
            <person name="Takano H."/>
            <person name="Misumi O."/>
            <person name="Terasawa K."/>
            <person name="Matsuzaki M."/>
            <person name="Maruyama S."/>
            <person name="Nishida K."/>
            <person name="Yagisawa F."/>
            <person name="Yoshida Y."/>
            <person name="Fujiwara T."/>
            <person name="Takio S."/>
            <person name="Tamura K."/>
            <person name="Chung S.J."/>
            <person name="Nakamura S."/>
            <person name="Kuroiwa H."/>
            <person name="Tanaka K."/>
            <person name="Sato N."/>
            <person name="Kuroiwa T."/>
        </authorList>
    </citation>
    <scope>NUCLEOTIDE SEQUENCE [LARGE SCALE GENOMIC DNA]</scope>
    <source>
        <strain evidence="4 5">10D</strain>
    </source>
</reference>
<evidence type="ECO:0000313" key="5">
    <source>
        <dbReference type="Proteomes" id="UP000007014"/>
    </source>
</evidence>
<dbReference type="InterPro" id="IPR024326">
    <property type="entry name" value="RRP7_C"/>
</dbReference>
<evidence type="ECO:0000259" key="3">
    <source>
        <dbReference type="Pfam" id="PF12923"/>
    </source>
</evidence>
<dbReference type="Gene3D" id="3.30.70.330">
    <property type="match status" value="1"/>
</dbReference>
<dbReference type="InterPro" id="IPR035979">
    <property type="entry name" value="RBD_domain_sf"/>
</dbReference>
<dbReference type="InterPro" id="IPR040446">
    <property type="entry name" value="RRP7"/>
</dbReference>
<feature type="region of interest" description="Disordered" evidence="2">
    <location>
        <begin position="1"/>
        <end position="35"/>
    </location>
</feature>
<dbReference type="SUPFAM" id="SSF54928">
    <property type="entry name" value="RNA-binding domain, RBD"/>
    <property type="match status" value="1"/>
</dbReference>
<dbReference type="PANTHER" id="PTHR13191:SF0">
    <property type="entry name" value="RIBOSOMAL RNA-PROCESSING PROTEIN 7 HOMOLOG A-RELATED"/>
    <property type="match status" value="1"/>
</dbReference>
<dbReference type="PANTHER" id="PTHR13191">
    <property type="entry name" value="RIBOSOMAL RNA PROCESSING PROTEIN 7-RELATED"/>
    <property type="match status" value="1"/>
</dbReference>
<dbReference type="RefSeq" id="XP_005538600.1">
    <property type="nucleotide sequence ID" value="XM_005538543.1"/>
</dbReference>
<dbReference type="STRING" id="280699.M1VBB4"/>
<dbReference type="GO" id="GO:0003676">
    <property type="term" value="F:nucleic acid binding"/>
    <property type="evidence" value="ECO:0007669"/>
    <property type="project" value="InterPro"/>
</dbReference>
<evidence type="ECO:0000313" key="4">
    <source>
        <dbReference type="EMBL" id="BAM82564.1"/>
    </source>
</evidence>
<dbReference type="Pfam" id="PF12923">
    <property type="entry name" value="RRP7"/>
    <property type="match status" value="1"/>
</dbReference>
<dbReference type="GO" id="GO:0034456">
    <property type="term" value="C:UTP-C complex"/>
    <property type="evidence" value="ECO:0007669"/>
    <property type="project" value="TreeGrafter"/>
</dbReference>
<dbReference type="EMBL" id="AP006500">
    <property type="protein sequence ID" value="BAM82564.1"/>
    <property type="molecule type" value="Genomic_DNA"/>
</dbReference>
<sequence>MHKTKQQPPVPRQEPRQTLCETMQTPDLKTRPSKVLEASREPLSRSCRAALLWILPLRIRGCDMWLPRSSCSLQQWALGCLQNSTNMDWEWNVVQVPLEKSVEGQVTAWRCLFYGRPTRPEHVSSFVWRCLTQGRLPTALLEEDTAATHNAQLCGASTQKRQHDGSHAIADACNGQSVTELLRLVLVFWNLPMGTRREDLEEACSSAGPVRWAFIEHSDSAETKFKTENVLEKEKAFRIRPNSAVGEPAVVRGYVCFESPEDAQRTLNSPDELKLSALSRRTIPKLKQFLPVQLRGALEVNSFPHWAWLRFKHDHLADIRGLEATCDRIMAAYEQQVRKIQRDQERKRCLVDEDGFTLVVPRTHKQQHVNNDDKRSRSGNANPLYAGAPQNSRGESVIENVSETKAAPVGFYRFQRDELKKRELAELRAQFERDRHRLHSLRATRQTFLS</sequence>
<protein>
    <submittedName>
        <fullName evidence="4">Similar to rRNA processing protein 7</fullName>
    </submittedName>
</protein>
<reference evidence="4 5" key="1">
    <citation type="journal article" date="2004" name="Nature">
        <title>Genome sequence of the ultrasmall unicellular red alga Cyanidioschyzon merolae 10D.</title>
        <authorList>
            <person name="Matsuzaki M."/>
            <person name="Misumi O."/>
            <person name="Shin-i T."/>
            <person name="Maruyama S."/>
            <person name="Takahara M."/>
            <person name="Miyagishima S."/>
            <person name="Mori T."/>
            <person name="Nishida K."/>
            <person name="Yagisawa F."/>
            <person name="Nishida K."/>
            <person name="Yoshida Y."/>
            <person name="Nishimura Y."/>
            <person name="Nakao S."/>
            <person name="Kobayashi T."/>
            <person name="Momoyama Y."/>
            <person name="Higashiyama T."/>
            <person name="Minoda A."/>
            <person name="Sano M."/>
            <person name="Nomoto H."/>
            <person name="Oishi K."/>
            <person name="Hayashi H."/>
            <person name="Ohta F."/>
            <person name="Nishizaka S."/>
            <person name="Haga S."/>
            <person name="Miura S."/>
            <person name="Morishita T."/>
            <person name="Kabeya Y."/>
            <person name="Terasawa K."/>
            <person name="Suzuki Y."/>
            <person name="Ishii Y."/>
            <person name="Asakawa S."/>
            <person name="Takano H."/>
            <person name="Ohta N."/>
            <person name="Kuroiwa H."/>
            <person name="Tanaka K."/>
            <person name="Shimizu N."/>
            <person name="Sugano S."/>
            <person name="Sato N."/>
            <person name="Nozaki H."/>
            <person name="Ogasawara N."/>
            <person name="Kohara Y."/>
            <person name="Kuroiwa T."/>
        </authorList>
    </citation>
    <scope>NUCLEOTIDE SEQUENCE [LARGE SCALE GENOMIC DNA]</scope>
    <source>
        <strain evidence="4 5">10D</strain>
    </source>
</reference>
<gene>
    <name evidence="4" type="ORF">CYME_CMR371C</name>
</gene>
<name>M1VBB4_CYAM1</name>
<evidence type="ECO:0000256" key="1">
    <source>
        <dbReference type="ARBA" id="ARBA00006110"/>
    </source>
</evidence>
<proteinExistence type="inferred from homology"/>
<organism evidence="4 5">
    <name type="scientific">Cyanidioschyzon merolae (strain NIES-3377 / 10D)</name>
    <name type="common">Unicellular red alga</name>
    <dbReference type="NCBI Taxonomy" id="280699"/>
    <lineage>
        <taxon>Eukaryota</taxon>
        <taxon>Rhodophyta</taxon>
        <taxon>Bangiophyceae</taxon>
        <taxon>Cyanidiales</taxon>
        <taxon>Cyanidiaceae</taxon>
        <taxon>Cyanidioschyzon</taxon>
    </lineage>
</organism>
<evidence type="ECO:0000256" key="2">
    <source>
        <dbReference type="SAM" id="MobiDB-lite"/>
    </source>
</evidence>
<dbReference type="Proteomes" id="UP000007014">
    <property type="component" value="Chromosome 18"/>
</dbReference>
<dbReference type="Gene3D" id="6.10.250.1770">
    <property type="match status" value="1"/>
</dbReference>
<dbReference type="OrthoDB" id="5390at2759"/>
<feature type="region of interest" description="Disordered" evidence="2">
    <location>
        <begin position="361"/>
        <end position="397"/>
    </location>
</feature>
<dbReference type="InterPro" id="IPR012677">
    <property type="entry name" value="Nucleotide-bd_a/b_plait_sf"/>
</dbReference>
<keyword evidence="5" id="KW-1185">Reference proteome</keyword>